<dbReference type="PANTHER" id="PTHR48025:SF1">
    <property type="entry name" value="RRM DOMAIN-CONTAINING PROTEIN"/>
    <property type="match status" value="1"/>
</dbReference>
<dbReference type="SUPFAM" id="SSF54928">
    <property type="entry name" value="RNA-binding domain, RBD"/>
    <property type="match status" value="1"/>
</dbReference>
<feature type="domain" description="RRM" evidence="4">
    <location>
        <begin position="22"/>
        <end position="99"/>
    </location>
</feature>
<evidence type="ECO:0000256" key="3">
    <source>
        <dbReference type="SAM" id="MobiDB-lite"/>
    </source>
</evidence>
<dbReference type="Gene3D" id="3.30.70.330">
    <property type="match status" value="1"/>
</dbReference>
<dbReference type="InterPro" id="IPR050502">
    <property type="entry name" value="Euk_RNA-bind_prot"/>
</dbReference>
<dbReference type="OrthoDB" id="439808at2759"/>
<reference evidence="5" key="1">
    <citation type="submission" date="2022-07" db="EMBL/GenBank/DDBJ databases">
        <title>Phylogenomic reconstructions and comparative analyses of Kickxellomycotina fungi.</title>
        <authorList>
            <person name="Reynolds N.K."/>
            <person name="Stajich J.E."/>
            <person name="Barry K."/>
            <person name="Grigoriev I.V."/>
            <person name="Crous P."/>
            <person name="Smith M.E."/>
        </authorList>
    </citation>
    <scope>NUCLEOTIDE SEQUENCE</scope>
    <source>
        <strain evidence="5">RSA 567</strain>
    </source>
</reference>
<dbReference type="PROSITE" id="PS50102">
    <property type="entry name" value="RRM"/>
    <property type="match status" value="1"/>
</dbReference>
<dbReference type="PANTHER" id="PTHR48025">
    <property type="entry name" value="OS02G0815200 PROTEIN"/>
    <property type="match status" value="1"/>
</dbReference>
<feature type="region of interest" description="Disordered" evidence="3">
    <location>
        <begin position="122"/>
        <end position="176"/>
    </location>
</feature>
<name>A0A9W8B4Q5_9FUNG</name>
<organism evidence="5 6">
    <name type="scientific">Dimargaris verticillata</name>
    <dbReference type="NCBI Taxonomy" id="2761393"/>
    <lineage>
        <taxon>Eukaryota</taxon>
        <taxon>Fungi</taxon>
        <taxon>Fungi incertae sedis</taxon>
        <taxon>Zoopagomycota</taxon>
        <taxon>Kickxellomycotina</taxon>
        <taxon>Dimargaritomycetes</taxon>
        <taxon>Dimargaritales</taxon>
        <taxon>Dimargaritaceae</taxon>
        <taxon>Dimargaris</taxon>
    </lineage>
</organism>
<dbReference type="Proteomes" id="UP001151582">
    <property type="component" value="Unassembled WGS sequence"/>
</dbReference>
<dbReference type="InterPro" id="IPR000504">
    <property type="entry name" value="RRM_dom"/>
</dbReference>
<dbReference type="EMBL" id="JANBQB010000497">
    <property type="protein sequence ID" value="KAJ1975737.1"/>
    <property type="molecule type" value="Genomic_DNA"/>
</dbReference>
<gene>
    <name evidence="5" type="ORF">H4R34_004230</name>
</gene>
<evidence type="ECO:0000313" key="5">
    <source>
        <dbReference type="EMBL" id="KAJ1975737.1"/>
    </source>
</evidence>
<keyword evidence="6" id="KW-1185">Reference proteome</keyword>
<feature type="compositionally biased region" description="Low complexity" evidence="3">
    <location>
        <begin position="129"/>
        <end position="140"/>
    </location>
</feature>
<dbReference type="GO" id="GO:0003729">
    <property type="term" value="F:mRNA binding"/>
    <property type="evidence" value="ECO:0007669"/>
    <property type="project" value="TreeGrafter"/>
</dbReference>
<keyword evidence="1 2" id="KW-0694">RNA-binding</keyword>
<sequence>MGALQQTTMLFSTTSLRELAKRSVYVGNLPWSTEEEQVRELFQPFGSVVRVAVPKDELGRTKGIAFVDMAETDDADKAIDQLHGYNFLGRDIRVSYSLNERRSMPRQTNGGSFPAFDRNQQWAGQARNDQSQEQDPQQQPTVRYGLFGEERANVEAHQESANRDFDAEGEGNDRKQ</sequence>
<evidence type="ECO:0000313" key="6">
    <source>
        <dbReference type="Proteomes" id="UP001151582"/>
    </source>
</evidence>
<dbReference type="InterPro" id="IPR035979">
    <property type="entry name" value="RBD_domain_sf"/>
</dbReference>
<dbReference type="CDD" id="cd00590">
    <property type="entry name" value="RRM_SF"/>
    <property type="match status" value="1"/>
</dbReference>
<dbReference type="Pfam" id="PF00076">
    <property type="entry name" value="RRM_1"/>
    <property type="match status" value="1"/>
</dbReference>
<evidence type="ECO:0000256" key="2">
    <source>
        <dbReference type="PROSITE-ProRule" id="PRU00176"/>
    </source>
</evidence>
<dbReference type="SMART" id="SM00360">
    <property type="entry name" value="RRM"/>
    <property type="match status" value="1"/>
</dbReference>
<comment type="caution">
    <text evidence="5">The sequence shown here is derived from an EMBL/GenBank/DDBJ whole genome shotgun (WGS) entry which is preliminary data.</text>
</comment>
<proteinExistence type="predicted"/>
<protein>
    <recommendedName>
        <fullName evidence="4">RRM domain-containing protein</fullName>
    </recommendedName>
</protein>
<dbReference type="AlphaFoldDB" id="A0A9W8B4Q5"/>
<accession>A0A9W8B4Q5</accession>
<evidence type="ECO:0000256" key="1">
    <source>
        <dbReference type="ARBA" id="ARBA00022884"/>
    </source>
</evidence>
<evidence type="ECO:0000259" key="4">
    <source>
        <dbReference type="PROSITE" id="PS50102"/>
    </source>
</evidence>
<dbReference type="InterPro" id="IPR012677">
    <property type="entry name" value="Nucleotide-bd_a/b_plait_sf"/>
</dbReference>
<feature type="compositionally biased region" description="Basic and acidic residues" evidence="3">
    <location>
        <begin position="148"/>
        <end position="176"/>
    </location>
</feature>